<dbReference type="InterPro" id="IPR044876">
    <property type="entry name" value="HRDC_dom_sf"/>
</dbReference>
<keyword evidence="17" id="KW-1185">Reference proteome</keyword>
<feature type="domain" description="Helicase ATP-binding" evidence="14">
    <location>
        <begin position="74"/>
        <end position="244"/>
    </location>
</feature>
<evidence type="ECO:0000256" key="9">
    <source>
        <dbReference type="ARBA" id="ARBA00034617"/>
    </source>
</evidence>
<dbReference type="Pfam" id="PF00270">
    <property type="entry name" value="DEAD"/>
    <property type="match status" value="1"/>
</dbReference>
<dbReference type="EC" id="5.6.2.4" evidence="10"/>
<dbReference type="GO" id="GO:0000724">
    <property type="term" value="P:double-strand break repair via homologous recombination"/>
    <property type="evidence" value="ECO:0007669"/>
    <property type="project" value="TreeGrafter"/>
</dbReference>
<evidence type="ECO:0000256" key="12">
    <source>
        <dbReference type="SAM" id="MobiDB-lite"/>
    </source>
</evidence>
<feature type="region of interest" description="Disordered" evidence="12">
    <location>
        <begin position="919"/>
        <end position="975"/>
    </location>
</feature>
<evidence type="ECO:0000256" key="10">
    <source>
        <dbReference type="ARBA" id="ARBA00034808"/>
    </source>
</evidence>
<evidence type="ECO:0000259" key="14">
    <source>
        <dbReference type="PROSITE" id="PS51192"/>
    </source>
</evidence>
<evidence type="ECO:0000256" key="6">
    <source>
        <dbReference type="ARBA" id="ARBA00022840"/>
    </source>
</evidence>
<dbReference type="NCBIfam" id="TIGR00614">
    <property type="entry name" value="recQ_fam"/>
    <property type="match status" value="1"/>
</dbReference>
<dbReference type="PANTHER" id="PTHR13710">
    <property type="entry name" value="DNA HELICASE RECQ FAMILY MEMBER"/>
    <property type="match status" value="1"/>
</dbReference>
<dbReference type="InterPro" id="IPR018982">
    <property type="entry name" value="RQC_domain"/>
</dbReference>
<dbReference type="InterPro" id="IPR029491">
    <property type="entry name" value="Helicase_HTH"/>
</dbReference>
<dbReference type="Pfam" id="PF14493">
    <property type="entry name" value="HTH_40"/>
    <property type="match status" value="1"/>
</dbReference>
<reference evidence="16 17" key="1">
    <citation type="journal article" date="2018" name="Elife">
        <title>Firefly genomes illuminate parallel origins of bioluminescence in beetles.</title>
        <authorList>
            <person name="Fallon T.R."/>
            <person name="Lower S.E."/>
            <person name="Chang C.H."/>
            <person name="Bessho-Uehara M."/>
            <person name="Martin G.J."/>
            <person name="Bewick A.J."/>
            <person name="Behringer M."/>
            <person name="Debat H.J."/>
            <person name="Wong I."/>
            <person name="Day J.C."/>
            <person name="Suvorov A."/>
            <person name="Silva C.J."/>
            <person name="Stanger-Hall K.F."/>
            <person name="Hall D.W."/>
            <person name="Schmitz R.J."/>
            <person name="Nelson D.R."/>
            <person name="Lewis S.M."/>
            <person name="Shigenobu S."/>
            <person name="Bybee S.M."/>
            <person name="Larracuente A.M."/>
            <person name="Oba Y."/>
            <person name="Weng J.K."/>
        </authorList>
    </citation>
    <scope>NUCLEOTIDE SEQUENCE [LARGE SCALE GENOMIC DNA]</scope>
    <source>
        <strain evidence="16">1611_PpyrPB1</strain>
        <tissue evidence="16">Whole body</tissue>
    </source>
</reference>
<keyword evidence="3" id="KW-0547">Nucleotide-binding</keyword>
<dbReference type="Gene3D" id="3.40.50.300">
    <property type="entry name" value="P-loop containing nucleotide triphosphate hydrolases"/>
    <property type="match status" value="2"/>
</dbReference>
<dbReference type="GO" id="GO:0005524">
    <property type="term" value="F:ATP binding"/>
    <property type="evidence" value="ECO:0007669"/>
    <property type="project" value="UniProtKB-KW"/>
</dbReference>
<dbReference type="InterPro" id="IPR001650">
    <property type="entry name" value="Helicase_C-like"/>
</dbReference>
<dbReference type="SMART" id="SM00341">
    <property type="entry name" value="HRDC"/>
    <property type="match status" value="1"/>
</dbReference>
<comment type="catalytic activity">
    <reaction evidence="11">
        <text>ATP + H2O = ADP + phosphate + H(+)</text>
        <dbReference type="Rhea" id="RHEA:13065"/>
        <dbReference type="ChEBI" id="CHEBI:15377"/>
        <dbReference type="ChEBI" id="CHEBI:15378"/>
        <dbReference type="ChEBI" id="CHEBI:30616"/>
        <dbReference type="ChEBI" id="CHEBI:43474"/>
        <dbReference type="ChEBI" id="CHEBI:456216"/>
    </reaction>
</comment>
<dbReference type="SMART" id="SM00490">
    <property type="entry name" value="HELICc"/>
    <property type="match status" value="1"/>
</dbReference>
<dbReference type="GO" id="GO:0009378">
    <property type="term" value="F:four-way junction helicase activity"/>
    <property type="evidence" value="ECO:0007669"/>
    <property type="project" value="TreeGrafter"/>
</dbReference>
<dbReference type="Proteomes" id="UP000327044">
    <property type="component" value="Unassembled WGS sequence"/>
</dbReference>
<evidence type="ECO:0000256" key="5">
    <source>
        <dbReference type="ARBA" id="ARBA00022806"/>
    </source>
</evidence>
<dbReference type="Pfam" id="PF09382">
    <property type="entry name" value="RQC"/>
    <property type="match status" value="1"/>
</dbReference>
<dbReference type="SMART" id="SM00487">
    <property type="entry name" value="DEXDc"/>
    <property type="match status" value="1"/>
</dbReference>
<proteinExistence type="inferred from homology"/>
<dbReference type="FunFam" id="3.40.50.300:FF:000941">
    <property type="entry name" value="Werner syndrome RecQ like helicase"/>
    <property type="match status" value="1"/>
</dbReference>
<evidence type="ECO:0000256" key="4">
    <source>
        <dbReference type="ARBA" id="ARBA00022801"/>
    </source>
</evidence>
<dbReference type="Gene3D" id="1.10.10.10">
    <property type="entry name" value="Winged helix-like DNA-binding domain superfamily/Winged helix DNA-binding domain"/>
    <property type="match status" value="1"/>
</dbReference>
<name>A0A5N4AC92_PHOPY</name>
<dbReference type="SUPFAM" id="SSF46785">
    <property type="entry name" value="Winged helix' DNA-binding domain"/>
    <property type="match status" value="1"/>
</dbReference>
<keyword evidence="6" id="KW-0067">ATP-binding</keyword>
<gene>
    <name evidence="16" type="ORF">PPYR_11773</name>
</gene>
<evidence type="ECO:0000256" key="2">
    <source>
        <dbReference type="ARBA" id="ARBA00005446"/>
    </source>
</evidence>
<dbReference type="InterPro" id="IPR036388">
    <property type="entry name" value="WH-like_DNA-bd_sf"/>
</dbReference>
<keyword evidence="7" id="KW-0238">DNA-binding</keyword>
<dbReference type="InterPro" id="IPR004589">
    <property type="entry name" value="DNA_helicase_ATP-dep_RecQ"/>
</dbReference>
<dbReference type="GO" id="GO:0003677">
    <property type="term" value="F:DNA binding"/>
    <property type="evidence" value="ECO:0007669"/>
    <property type="project" value="UniProtKB-KW"/>
</dbReference>
<dbReference type="Pfam" id="PF16124">
    <property type="entry name" value="RecQ_Zn_bind"/>
    <property type="match status" value="1"/>
</dbReference>
<keyword evidence="8" id="KW-0413">Isomerase</keyword>
<evidence type="ECO:0000256" key="8">
    <source>
        <dbReference type="ARBA" id="ARBA00023235"/>
    </source>
</evidence>
<evidence type="ECO:0000259" key="15">
    <source>
        <dbReference type="PROSITE" id="PS51194"/>
    </source>
</evidence>
<dbReference type="Gene3D" id="1.10.150.80">
    <property type="entry name" value="HRDC domain"/>
    <property type="match status" value="1"/>
</dbReference>
<dbReference type="InterPro" id="IPR010997">
    <property type="entry name" value="HRDC-like_sf"/>
</dbReference>
<sequence length="1087" mass="122045">MSVLDYECLFNEFQENDEWDECFNAVDKCDVEQELIAKSNAVNDEERPQKEYLEVLQRVFGHKSFRPMQWKIISSIINDRRDNCSIMATGYGKSLCFQYPSVYLGGVTIIISPLISLMEDQVLSMKMSNISACLLGSAQTKQKEVIDEIFEEKYNLVYMTPEFSCGDYGQGLIKRIDDAVSLILIAIDEAHCVSSWGHDFRYQYRELGKLRDLLPTVPILAVTATATHQVRGDIISTLKLRNPQILCSGFDRPNLQFIVYIKGNGLMSDLKKVMIEKNNSWSLPGSTIIYCITRKQTEDIANQVNSIKGMKCLAYHAGMSVKQRSQAHEQFAKDKIKIIVATIAFGMGIDKPDVRNIIHYGASKDLESYYQEVGRAGRDGLPSKCITFYNSADFDMHHAIREMHGSHTSAQNSQRRDMMEKIMRQYLETRDCRRQFILNHFEGSVTLKGPSKNCCDNCTRKLSSSLSDHNKYEGLNEKGLYDFAPETRMFLEAVEVMGGKFGFGMYALFIRGSKSTRLYQRYHGHSLHGCGKHQTEDWWKAIGKLIDREGYLEKRRPPKAGKRAFNASTYGISAKGEAFLRSPKSTQILLQPTPEIFNLLKLKHQPEFSEEDFFKSSQPVASTSVTSTKSAPSFKSKISLQLMKPAKSVDSIEESTEIVPSEECMKLYNELMAKREEIATASECMPYMVASNEALMKMAEKKPVTIKDLRKCRLVGFTEAKINRFGEEFIKTIRSACHLESLDTTDNVKKPIEEILAKHPLPGHKIGATAQVSYSMYKSGLTVQEIATKRGVLPQVILSHLIDGIKVGYPIQMIDLNVTDDMRHTILTAIKNTLPEVGNGSLSVIKNACPPEISMDALRVVVAYQQVRTHLSKLNIPYEEFESSLEDIGQLDMTSVSDTSMSSTPKAKLNFSSLYKKSDKRCADSDGSTDVGSGSTSEIDNQRIKKQRLTESPAAKKDDLTFLDSPPRSSHSLSDTIVKREVADVNPCSSQADVKSCNVSSSLLDDDFFDDQLLENVDKVVALSPTVSQNGQHKVVNALSQQEKCQSQPLLDCTTTSKSNLTKKFNFKSMVPKSVTEKAQQLCSKQP</sequence>
<dbReference type="PANTHER" id="PTHR13710:SF120">
    <property type="entry name" value="BIFUNCTIONAL 3'-5' EXONUCLEASE_ATP-DEPENDENT HELICASE WRN"/>
    <property type="match status" value="1"/>
</dbReference>
<protein>
    <recommendedName>
        <fullName evidence="10">DNA 3'-5' helicase</fullName>
        <ecNumber evidence="10">5.6.2.4</ecNumber>
    </recommendedName>
</protein>
<dbReference type="Pfam" id="PF00570">
    <property type="entry name" value="HRDC"/>
    <property type="match status" value="1"/>
</dbReference>
<evidence type="ECO:0000256" key="3">
    <source>
        <dbReference type="ARBA" id="ARBA00022741"/>
    </source>
</evidence>
<dbReference type="SUPFAM" id="SSF47819">
    <property type="entry name" value="HRDC-like"/>
    <property type="match status" value="1"/>
</dbReference>
<dbReference type="AlphaFoldDB" id="A0A5N4AC92"/>
<evidence type="ECO:0000313" key="16">
    <source>
        <dbReference type="EMBL" id="KAB0794934.1"/>
    </source>
</evidence>
<feature type="domain" description="HRDC" evidence="13">
    <location>
        <begin position="661"/>
        <end position="743"/>
    </location>
</feature>
<dbReference type="Pfam" id="PF00271">
    <property type="entry name" value="Helicase_C"/>
    <property type="match status" value="1"/>
</dbReference>
<evidence type="ECO:0000256" key="7">
    <source>
        <dbReference type="ARBA" id="ARBA00023125"/>
    </source>
</evidence>
<dbReference type="GO" id="GO:0043138">
    <property type="term" value="F:3'-5' DNA helicase activity"/>
    <property type="evidence" value="ECO:0007669"/>
    <property type="project" value="UniProtKB-EC"/>
</dbReference>
<organism evidence="16 17">
    <name type="scientific">Photinus pyralis</name>
    <name type="common">Common eastern firefly</name>
    <name type="synonym">Lampyris pyralis</name>
    <dbReference type="NCBI Taxonomy" id="7054"/>
    <lineage>
        <taxon>Eukaryota</taxon>
        <taxon>Metazoa</taxon>
        <taxon>Ecdysozoa</taxon>
        <taxon>Arthropoda</taxon>
        <taxon>Hexapoda</taxon>
        <taxon>Insecta</taxon>
        <taxon>Pterygota</taxon>
        <taxon>Neoptera</taxon>
        <taxon>Endopterygota</taxon>
        <taxon>Coleoptera</taxon>
        <taxon>Polyphaga</taxon>
        <taxon>Elateriformia</taxon>
        <taxon>Elateroidea</taxon>
        <taxon>Lampyridae</taxon>
        <taxon>Lampyrinae</taxon>
        <taxon>Photinus</taxon>
    </lineage>
</organism>
<feature type="compositionally biased region" description="Low complexity" evidence="12">
    <location>
        <begin position="925"/>
        <end position="937"/>
    </location>
</feature>
<evidence type="ECO:0000256" key="11">
    <source>
        <dbReference type="ARBA" id="ARBA00049360"/>
    </source>
</evidence>
<dbReference type="InterPro" id="IPR032284">
    <property type="entry name" value="RecQ_Zn-bd"/>
</dbReference>
<dbReference type="GO" id="GO:0005737">
    <property type="term" value="C:cytoplasm"/>
    <property type="evidence" value="ECO:0007669"/>
    <property type="project" value="TreeGrafter"/>
</dbReference>
<evidence type="ECO:0000256" key="1">
    <source>
        <dbReference type="ARBA" id="ARBA00001947"/>
    </source>
</evidence>
<dbReference type="GO" id="GO:0000723">
    <property type="term" value="P:telomere maintenance"/>
    <property type="evidence" value="ECO:0007669"/>
    <property type="project" value="TreeGrafter"/>
</dbReference>
<accession>A0A5N4AC92</accession>
<comment type="caution">
    <text evidence="16">The sequence shown here is derived from an EMBL/GenBank/DDBJ whole genome shotgun (WGS) entry which is preliminary data.</text>
</comment>
<comment type="similarity">
    <text evidence="2">Belongs to the helicase family. RecQ subfamily.</text>
</comment>
<dbReference type="OrthoDB" id="10261556at2759"/>
<dbReference type="EMBL" id="VVIM01000008">
    <property type="protein sequence ID" value="KAB0794934.1"/>
    <property type="molecule type" value="Genomic_DNA"/>
</dbReference>
<dbReference type="InParanoid" id="A0A5N4AC92"/>
<keyword evidence="5" id="KW-0347">Helicase</keyword>
<keyword evidence="4" id="KW-0378">Hydrolase</keyword>
<dbReference type="InterPro" id="IPR036390">
    <property type="entry name" value="WH_DNA-bd_sf"/>
</dbReference>
<comment type="cofactor">
    <cofactor evidence="1">
        <name>Zn(2+)</name>
        <dbReference type="ChEBI" id="CHEBI:29105"/>
    </cofactor>
</comment>
<dbReference type="GO" id="GO:0006260">
    <property type="term" value="P:DNA replication"/>
    <property type="evidence" value="ECO:0007669"/>
    <property type="project" value="InterPro"/>
</dbReference>
<dbReference type="InterPro" id="IPR027417">
    <property type="entry name" value="P-loop_NTPase"/>
</dbReference>
<comment type="catalytic activity">
    <reaction evidence="9">
        <text>Couples ATP hydrolysis with the unwinding of duplex DNA by translocating in the 3'-5' direction.</text>
        <dbReference type="EC" id="5.6.2.4"/>
    </reaction>
</comment>
<dbReference type="GO" id="GO:0005694">
    <property type="term" value="C:chromosome"/>
    <property type="evidence" value="ECO:0007669"/>
    <property type="project" value="TreeGrafter"/>
</dbReference>
<feature type="domain" description="Helicase C-terminal" evidence="15">
    <location>
        <begin position="269"/>
        <end position="419"/>
    </location>
</feature>
<dbReference type="GO" id="GO:0016787">
    <property type="term" value="F:hydrolase activity"/>
    <property type="evidence" value="ECO:0007669"/>
    <property type="project" value="UniProtKB-KW"/>
</dbReference>
<dbReference type="InterPro" id="IPR011545">
    <property type="entry name" value="DEAD/DEAH_box_helicase_dom"/>
</dbReference>
<dbReference type="CDD" id="cd18794">
    <property type="entry name" value="SF2_C_RecQ"/>
    <property type="match status" value="1"/>
</dbReference>
<evidence type="ECO:0000259" key="13">
    <source>
        <dbReference type="PROSITE" id="PS50967"/>
    </source>
</evidence>
<dbReference type="SUPFAM" id="SSF52540">
    <property type="entry name" value="P-loop containing nucleoside triphosphate hydrolases"/>
    <property type="match status" value="1"/>
</dbReference>
<dbReference type="PROSITE" id="PS50967">
    <property type="entry name" value="HRDC"/>
    <property type="match status" value="1"/>
</dbReference>
<dbReference type="PROSITE" id="PS51192">
    <property type="entry name" value="HELICASE_ATP_BIND_1"/>
    <property type="match status" value="1"/>
</dbReference>
<dbReference type="SMART" id="SM00956">
    <property type="entry name" value="RQC"/>
    <property type="match status" value="1"/>
</dbReference>
<dbReference type="PROSITE" id="PS51194">
    <property type="entry name" value="HELICASE_CTER"/>
    <property type="match status" value="1"/>
</dbReference>
<dbReference type="InterPro" id="IPR014001">
    <property type="entry name" value="Helicase_ATP-bd"/>
</dbReference>
<evidence type="ECO:0000313" key="17">
    <source>
        <dbReference type="Proteomes" id="UP000327044"/>
    </source>
</evidence>
<dbReference type="InterPro" id="IPR002121">
    <property type="entry name" value="HRDC_dom"/>
</dbReference>
<dbReference type="GO" id="GO:0005654">
    <property type="term" value="C:nucleoplasm"/>
    <property type="evidence" value="ECO:0007669"/>
    <property type="project" value="TreeGrafter"/>
</dbReference>